<feature type="region of interest" description="Disordered" evidence="1">
    <location>
        <begin position="1"/>
        <end position="22"/>
    </location>
</feature>
<organism evidence="2 3">
    <name type="scientific">Prunus yedoensis var. nudiflora</name>
    <dbReference type="NCBI Taxonomy" id="2094558"/>
    <lineage>
        <taxon>Eukaryota</taxon>
        <taxon>Viridiplantae</taxon>
        <taxon>Streptophyta</taxon>
        <taxon>Embryophyta</taxon>
        <taxon>Tracheophyta</taxon>
        <taxon>Spermatophyta</taxon>
        <taxon>Magnoliopsida</taxon>
        <taxon>eudicotyledons</taxon>
        <taxon>Gunneridae</taxon>
        <taxon>Pentapetalae</taxon>
        <taxon>rosids</taxon>
        <taxon>fabids</taxon>
        <taxon>Rosales</taxon>
        <taxon>Rosaceae</taxon>
        <taxon>Amygdaloideae</taxon>
        <taxon>Amygdaleae</taxon>
        <taxon>Prunus</taxon>
    </lineage>
</organism>
<sequence length="90" mass="10196">MSYARGFENPNPSKQGGLKSEEQWKQVGLRKWFRVKPRLEMPIWALEVIGSAKMTATWQMVRERPLGVGTGAHDSPSHTLSDLGVHIFTF</sequence>
<keyword evidence="3" id="KW-1185">Reference proteome</keyword>
<evidence type="ECO:0000256" key="1">
    <source>
        <dbReference type="SAM" id="MobiDB-lite"/>
    </source>
</evidence>
<dbReference type="Proteomes" id="UP000250321">
    <property type="component" value="Unassembled WGS sequence"/>
</dbReference>
<comment type="caution">
    <text evidence="2">The sequence shown here is derived from an EMBL/GenBank/DDBJ whole genome shotgun (WGS) entry which is preliminary data.</text>
</comment>
<evidence type="ECO:0000313" key="3">
    <source>
        <dbReference type="Proteomes" id="UP000250321"/>
    </source>
</evidence>
<dbReference type="AlphaFoldDB" id="A0A314UV56"/>
<proteinExistence type="predicted"/>
<evidence type="ECO:0000313" key="2">
    <source>
        <dbReference type="EMBL" id="PQM41271.1"/>
    </source>
</evidence>
<gene>
    <name evidence="2" type="ORF">Pyn_13368</name>
</gene>
<dbReference type="EMBL" id="PJQY01002975">
    <property type="protein sequence ID" value="PQM41271.1"/>
    <property type="molecule type" value="Genomic_DNA"/>
</dbReference>
<accession>A0A314UV56</accession>
<reference evidence="2 3" key="1">
    <citation type="submission" date="2018-02" db="EMBL/GenBank/DDBJ databases">
        <title>Draft genome of wild Prunus yedoensis var. nudiflora.</title>
        <authorList>
            <person name="Baek S."/>
            <person name="Kim J.-H."/>
            <person name="Choi K."/>
            <person name="Kim G.-B."/>
            <person name="Cho A."/>
            <person name="Jang H."/>
            <person name="Shin C.-H."/>
            <person name="Yu H.-J."/>
            <person name="Mun J.-H."/>
        </authorList>
    </citation>
    <scope>NUCLEOTIDE SEQUENCE [LARGE SCALE GENOMIC DNA]</scope>
    <source>
        <strain evidence="3">cv. Jeju island</strain>
        <tissue evidence="2">Leaf</tissue>
    </source>
</reference>
<protein>
    <submittedName>
        <fullName evidence="2">Uncharacterized protein</fullName>
    </submittedName>
</protein>
<name>A0A314UV56_PRUYE</name>